<accession>A0A0E9XJW5</accession>
<evidence type="ECO:0000313" key="1">
    <source>
        <dbReference type="EMBL" id="JAI01979.1"/>
    </source>
</evidence>
<dbReference type="EMBL" id="GBXM01006599">
    <property type="protein sequence ID" value="JAI01979.1"/>
    <property type="molecule type" value="Transcribed_RNA"/>
</dbReference>
<proteinExistence type="predicted"/>
<protein>
    <submittedName>
        <fullName evidence="1">Uncharacterized protein</fullName>
    </submittedName>
</protein>
<name>A0A0E9XJW5_ANGAN</name>
<reference evidence="1" key="1">
    <citation type="submission" date="2014-11" db="EMBL/GenBank/DDBJ databases">
        <authorList>
            <person name="Amaro Gonzalez C."/>
        </authorList>
    </citation>
    <scope>NUCLEOTIDE SEQUENCE</scope>
</reference>
<dbReference type="AlphaFoldDB" id="A0A0E9XJW5"/>
<organism evidence="1">
    <name type="scientific">Anguilla anguilla</name>
    <name type="common">European freshwater eel</name>
    <name type="synonym">Muraena anguilla</name>
    <dbReference type="NCBI Taxonomy" id="7936"/>
    <lineage>
        <taxon>Eukaryota</taxon>
        <taxon>Metazoa</taxon>
        <taxon>Chordata</taxon>
        <taxon>Craniata</taxon>
        <taxon>Vertebrata</taxon>
        <taxon>Euteleostomi</taxon>
        <taxon>Actinopterygii</taxon>
        <taxon>Neopterygii</taxon>
        <taxon>Teleostei</taxon>
        <taxon>Anguilliformes</taxon>
        <taxon>Anguillidae</taxon>
        <taxon>Anguilla</taxon>
    </lineage>
</organism>
<sequence>MFFHVGTLQSGTFSDFWTPSKTSLWSGKQETVYYMQTLSEKEVGMVICLVSFL</sequence>
<reference evidence="1" key="2">
    <citation type="journal article" date="2015" name="Fish Shellfish Immunol.">
        <title>Early steps in the European eel (Anguilla anguilla)-Vibrio vulnificus interaction in the gills: Role of the RtxA13 toxin.</title>
        <authorList>
            <person name="Callol A."/>
            <person name="Pajuelo D."/>
            <person name="Ebbesson L."/>
            <person name="Teles M."/>
            <person name="MacKenzie S."/>
            <person name="Amaro C."/>
        </authorList>
    </citation>
    <scope>NUCLEOTIDE SEQUENCE</scope>
</reference>